<evidence type="ECO:0000313" key="6">
    <source>
        <dbReference type="Proteomes" id="UP000005384"/>
    </source>
</evidence>
<dbReference type="InterPro" id="IPR009057">
    <property type="entry name" value="Homeodomain-like_sf"/>
</dbReference>
<keyword evidence="6" id="KW-1185">Reference proteome</keyword>
<protein>
    <recommendedName>
        <fullName evidence="4">HTH araC/xylS-type domain-containing protein</fullName>
    </recommendedName>
</protein>
<dbReference type="InterPro" id="IPR018062">
    <property type="entry name" value="HTH_AraC-typ_CS"/>
</dbReference>
<dbReference type="PANTHER" id="PTHR43280">
    <property type="entry name" value="ARAC-FAMILY TRANSCRIPTIONAL REGULATOR"/>
    <property type="match status" value="1"/>
</dbReference>
<dbReference type="SUPFAM" id="SSF51215">
    <property type="entry name" value="Regulatory protein AraC"/>
    <property type="match status" value="1"/>
</dbReference>
<sequence>MEFVTYTNEPEGIGVLHQTSVSQTAPLHSHKDFIEAFLVIHGKALHISNDQVDILTEGSFVLVRQSDVHCYSFYQSEQFDFYNISLQNYEFNKVINLFNGDSHITGLLSRASSPIIQLEEPELSNVRLKFEEIMNLVEQQKHSLAKIHFKLLLANMFLTHCFQTLDISPEKPLLPAWLSDLITDMHLGENMQEGLPALLRLSGYSQEYLNRVFRKYLDLTPTQFINNIRLNQAALLLSKPSADILDVCDSCGFHNLSHFYHLFKTFYGLSPKKYQKLCREQISDTTIKV</sequence>
<dbReference type="PATRIC" id="fig|742737.3.peg.4446"/>
<evidence type="ECO:0000256" key="1">
    <source>
        <dbReference type="ARBA" id="ARBA00023015"/>
    </source>
</evidence>
<evidence type="ECO:0000256" key="2">
    <source>
        <dbReference type="ARBA" id="ARBA00023125"/>
    </source>
</evidence>
<evidence type="ECO:0000313" key="5">
    <source>
        <dbReference type="EMBL" id="EHI57352.1"/>
    </source>
</evidence>
<dbReference type="PANTHER" id="PTHR43280:SF2">
    <property type="entry name" value="HTH-TYPE TRANSCRIPTIONAL REGULATOR EXSA"/>
    <property type="match status" value="1"/>
</dbReference>
<dbReference type="GO" id="GO:0003700">
    <property type="term" value="F:DNA-binding transcription factor activity"/>
    <property type="evidence" value="ECO:0007669"/>
    <property type="project" value="InterPro"/>
</dbReference>
<evidence type="ECO:0000256" key="3">
    <source>
        <dbReference type="ARBA" id="ARBA00023163"/>
    </source>
</evidence>
<proteinExistence type="predicted"/>
<dbReference type="Pfam" id="PF12833">
    <property type="entry name" value="HTH_18"/>
    <property type="match status" value="1"/>
</dbReference>
<dbReference type="SUPFAM" id="SSF46689">
    <property type="entry name" value="Homeodomain-like"/>
    <property type="match status" value="1"/>
</dbReference>
<dbReference type="SMART" id="SM00342">
    <property type="entry name" value="HTH_ARAC"/>
    <property type="match status" value="1"/>
</dbReference>
<dbReference type="InterPro" id="IPR018060">
    <property type="entry name" value="HTH_AraC"/>
</dbReference>
<dbReference type="RefSeq" id="WP_006782449.1">
    <property type="nucleotide sequence ID" value="NZ_CP040506.1"/>
</dbReference>
<accession>G5ILT3</accession>
<dbReference type="Gene3D" id="2.60.120.10">
    <property type="entry name" value="Jelly Rolls"/>
    <property type="match status" value="1"/>
</dbReference>
<dbReference type="Proteomes" id="UP000005384">
    <property type="component" value="Unassembled WGS sequence"/>
</dbReference>
<dbReference type="PROSITE" id="PS00041">
    <property type="entry name" value="HTH_ARAC_FAMILY_1"/>
    <property type="match status" value="1"/>
</dbReference>
<dbReference type="GO" id="GO:0043565">
    <property type="term" value="F:sequence-specific DNA binding"/>
    <property type="evidence" value="ECO:0007669"/>
    <property type="project" value="InterPro"/>
</dbReference>
<dbReference type="EMBL" id="ADLN01000120">
    <property type="protein sequence ID" value="EHI57352.1"/>
    <property type="molecule type" value="Genomic_DNA"/>
</dbReference>
<comment type="caution">
    <text evidence="5">The sequence shown here is derived from an EMBL/GenBank/DDBJ whole genome shotgun (WGS) entry which is preliminary data.</text>
</comment>
<name>G5ILT3_9FIRM</name>
<dbReference type="HOGENOM" id="CLU_000445_88_19_9"/>
<keyword evidence="1" id="KW-0805">Transcription regulation</keyword>
<dbReference type="Gene3D" id="1.10.10.60">
    <property type="entry name" value="Homeodomain-like"/>
    <property type="match status" value="2"/>
</dbReference>
<feature type="domain" description="HTH araC/xylS-type" evidence="4">
    <location>
        <begin position="195"/>
        <end position="277"/>
    </location>
</feature>
<keyword evidence="3" id="KW-0804">Transcription</keyword>
<dbReference type="InterPro" id="IPR037923">
    <property type="entry name" value="HTH-like"/>
</dbReference>
<dbReference type="PROSITE" id="PS01124">
    <property type="entry name" value="HTH_ARAC_FAMILY_2"/>
    <property type="match status" value="1"/>
</dbReference>
<dbReference type="InterPro" id="IPR014710">
    <property type="entry name" value="RmlC-like_jellyroll"/>
</dbReference>
<dbReference type="OrthoDB" id="9816335at2"/>
<dbReference type="AlphaFoldDB" id="G5ILT3"/>
<reference evidence="5 6" key="1">
    <citation type="submission" date="2011-08" db="EMBL/GenBank/DDBJ databases">
        <title>The Genome Sequence of Clostridium hathewayi WAL-18680.</title>
        <authorList>
            <consortium name="The Broad Institute Genome Sequencing Platform"/>
            <person name="Earl A."/>
            <person name="Ward D."/>
            <person name="Feldgarden M."/>
            <person name="Gevers D."/>
            <person name="Finegold S.M."/>
            <person name="Summanen P.H."/>
            <person name="Molitoris D.R."/>
            <person name="Song M."/>
            <person name="Daigneault M."/>
            <person name="Allen-Vercoe E."/>
            <person name="Young S.K."/>
            <person name="Zeng Q."/>
            <person name="Gargeya S."/>
            <person name="Fitzgerald M."/>
            <person name="Haas B."/>
            <person name="Abouelleil A."/>
            <person name="Alvarado L."/>
            <person name="Arachchi H.M."/>
            <person name="Berlin A."/>
            <person name="Brown A."/>
            <person name="Chapman S.B."/>
            <person name="Chen Z."/>
            <person name="Dunbar C."/>
            <person name="Freedman E."/>
            <person name="Gearin G."/>
            <person name="Gellesch M."/>
            <person name="Goldberg J."/>
            <person name="Griggs A."/>
            <person name="Gujja S."/>
            <person name="Heiman D."/>
            <person name="Howarth C."/>
            <person name="Larson L."/>
            <person name="Lui A."/>
            <person name="MacDonald P.J.P."/>
            <person name="Montmayeur A."/>
            <person name="Murphy C."/>
            <person name="Neiman D."/>
            <person name="Pearson M."/>
            <person name="Priest M."/>
            <person name="Roberts A."/>
            <person name="Saif S."/>
            <person name="Shea T."/>
            <person name="Shenoy N."/>
            <person name="Sisk P."/>
            <person name="Stolte C."/>
            <person name="Sykes S."/>
            <person name="Wortman J."/>
            <person name="Nusbaum C."/>
            <person name="Birren B."/>
        </authorList>
    </citation>
    <scope>NUCLEOTIDE SEQUENCE [LARGE SCALE GENOMIC DNA]</scope>
    <source>
        <strain evidence="5 6">WAL-18680</strain>
    </source>
</reference>
<organism evidence="5 6">
    <name type="scientific">Hungatella hathewayi WAL-18680</name>
    <dbReference type="NCBI Taxonomy" id="742737"/>
    <lineage>
        <taxon>Bacteria</taxon>
        <taxon>Bacillati</taxon>
        <taxon>Bacillota</taxon>
        <taxon>Clostridia</taxon>
        <taxon>Lachnospirales</taxon>
        <taxon>Lachnospiraceae</taxon>
        <taxon>Hungatella</taxon>
    </lineage>
</organism>
<keyword evidence="2" id="KW-0238">DNA-binding</keyword>
<gene>
    <name evidence="5" type="ORF">HMPREF9473_04461</name>
</gene>
<evidence type="ECO:0000259" key="4">
    <source>
        <dbReference type="PROSITE" id="PS01124"/>
    </source>
</evidence>